<feature type="chain" id="PRO_5045438241" evidence="3">
    <location>
        <begin position="29"/>
        <end position="256"/>
    </location>
</feature>
<evidence type="ECO:0000313" key="5">
    <source>
        <dbReference type="Proteomes" id="UP001472677"/>
    </source>
</evidence>
<dbReference type="PANTHER" id="PTHR34558">
    <property type="entry name" value="EXPRESSED PROTEIN"/>
    <property type="match status" value="1"/>
</dbReference>
<keyword evidence="2" id="KW-1133">Transmembrane helix</keyword>
<feature type="transmembrane region" description="Helical" evidence="2">
    <location>
        <begin position="125"/>
        <end position="146"/>
    </location>
</feature>
<feature type="signal peptide" evidence="3">
    <location>
        <begin position="1"/>
        <end position="28"/>
    </location>
</feature>
<evidence type="ECO:0000313" key="4">
    <source>
        <dbReference type="EMBL" id="KAK8519068.1"/>
    </source>
</evidence>
<organism evidence="4 5">
    <name type="scientific">Hibiscus sabdariffa</name>
    <name type="common">roselle</name>
    <dbReference type="NCBI Taxonomy" id="183260"/>
    <lineage>
        <taxon>Eukaryota</taxon>
        <taxon>Viridiplantae</taxon>
        <taxon>Streptophyta</taxon>
        <taxon>Embryophyta</taxon>
        <taxon>Tracheophyta</taxon>
        <taxon>Spermatophyta</taxon>
        <taxon>Magnoliopsida</taxon>
        <taxon>eudicotyledons</taxon>
        <taxon>Gunneridae</taxon>
        <taxon>Pentapetalae</taxon>
        <taxon>rosids</taxon>
        <taxon>malvids</taxon>
        <taxon>Malvales</taxon>
        <taxon>Malvaceae</taxon>
        <taxon>Malvoideae</taxon>
        <taxon>Hibiscus</taxon>
    </lineage>
</organism>
<keyword evidence="5" id="KW-1185">Reference proteome</keyword>
<accession>A0ABR2CHR5</accession>
<keyword evidence="2" id="KW-0472">Membrane</keyword>
<evidence type="ECO:0000256" key="3">
    <source>
        <dbReference type="SAM" id="SignalP"/>
    </source>
</evidence>
<evidence type="ECO:0000256" key="2">
    <source>
        <dbReference type="SAM" id="Phobius"/>
    </source>
</evidence>
<comment type="caution">
    <text evidence="4">The sequence shown here is derived from an EMBL/GenBank/DDBJ whole genome shotgun (WGS) entry which is preliminary data.</text>
</comment>
<evidence type="ECO:0000256" key="1">
    <source>
        <dbReference type="SAM" id="MobiDB-lite"/>
    </source>
</evidence>
<dbReference type="PANTHER" id="PTHR34558:SF4">
    <property type="entry name" value="TRANSMEMBRANE PROTEIN"/>
    <property type="match status" value="1"/>
</dbReference>
<dbReference type="Proteomes" id="UP001472677">
    <property type="component" value="Unassembled WGS sequence"/>
</dbReference>
<keyword evidence="2" id="KW-0812">Transmembrane</keyword>
<sequence>MTPYMSVAKLVFFCLVLVDVLLVHVVVAEIADVNEKRPEIKVHEQDRPGWAIAREADEPAASPESSYNETREAEAPEIRRLGKHRASDGSAAGGGVIVGGLATVVFVAIFAYIRVTRKSNDVQEIAGLDFNVLHLTVSVLLAFPGISTALRSLPRDESLSTALLFWTPPFVASASALLEKVVGLHMSYSASEAHLQGTCLFACECIADAECFVPGGVLEVSEGMRVDDQRSYDCCIEYVRIEEVCVRWNIESFRIG</sequence>
<feature type="transmembrane region" description="Helical" evidence="2">
    <location>
        <begin position="158"/>
        <end position="178"/>
    </location>
</feature>
<dbReference type="EMBL" id="JBBPBM010000052">
    <property type="protein sequence ID" value="KAK8519068.1"/>
    <property type="molecule type" value="Genomic_DNA"/>
</dbReference>
<proteinExistence type="predicted"/>
<protein>
    <submittedName>
        <fullName evidence="4">Uncharacterized protein</fullName>
    </submittedName>
</protein>
<name>A0ABR2CHR5_9ROSI</name>
<reference evidence="4 5" key="1">
    <citation type="journal article" date="2024" name="G3 (Bethesda)">
        <title>Genome assembly of Hibiscus sabdariffa L. provides insights into metabolisms of medicinal natural products.</title>
        <authorList>
            <person name="Kim T."/>
        </authorList>
    </citation>
    <scope>NUCLEOTIDE SEQUENCE [LARGE SCALE GENOMIC DNA]</scope>
    <source>
        <strain evidence="4">TK-2024</strain>
        <tissue evidence="4">Old leaves</tissue>
    </source>
</reference>
<feature type="region of interest" description="Disordered" evidence="1">
    <location>
        <begin position="52"/>
        <end position="74"/>
    </location>
</feature>
<keyword evidence="3" id="KW-0732">Signal</keyword>
<feature type="transmembrane region" description="Helical" evidence="2">
    <location>
        <begin position="91"/>
        <end position="113"/>
    </location>
</feature>
<gene>
    <name evidence="4" type="ORF">V6N12_012297</name>
</gene>